<evidence type="ECO:0000256" key="2">
    <source>
        <dbReference type="ARBA" id="ARBA00022559"/>
    </source>
</evidence>
<evidence type="ECO:0000256" key="3">
    <source>
        <dbReference type="ARBA" id="ARBA00022862"/>
    </source>
</evidence>
<dbReference type="PANTHER" id="PTHR10430">
    <property type="entry name" value="PEROXIREDOXIN"/>
    <property type="match status" value="1"/>
</dbReference>
<dbReference type="GO" id="GO:0005739">
    <property type="term" value="C:mitochondrion"/>
    <property type="evidence" value="ECO:0007669"/>
    <property type="project" value="TreeGrafter"/>
</dbReference>
<sequence length="167" mass="18075">MTELKAGDKFPDNVAFSYIPVTPEATDFKTCGIPQKLDASKEFKTKKVLLVSVPGAFTPTCSASHLPSILENKDKLREKGVDQVIIIAYNDPYVMSGWAKANGVTDDFLIFASDTDAQFSKKIGWTMGERTARYAILVNKGDVVYAGIDSDAGSTTKSDAQAILAQL</sequence>
<proteinExistence type="inferred from homology"/>
<dbReference type="EMBL" id="NJEU01000100">
    <property type="protein sequence ID" value="PHH81727.1"/>
    <property type="molecule type" value="Genomic_DNA"/>
</dbReference>
<comment type="function">
    <text evidence="7">Thiol-specific peroxidase that catalyzes the reduction of hydrogen peroxide and organic hydroperoxides to water and alcohols, respectively. Plays a role in cell protection against oxidative stress by detoxifying peroxides.</text>
</comment>
<evidence type="ECO:0000256" key="7">
    <source>
        <dbReference type="RuleBase" id="RU366011"/>
    </source>
</evidence>
<evidence type="ECO:0000256" key="4">
    <source>
        <dbReference type="ARBA" id="ARBA00023002"/>
    </source>
</evidence>
<dbReference type="Proteomes" id="UP000224854">
    <property type="component" value="Unassembled WGS sequence"/>
</dbReference>
<dbReference type="GO" id="GO:0042744">
    <property type="term" value="P:hydrogen peroxide catabolic process"/>
    <property type="evidence" value="ECO:0007669"/>
    <property type="project" value="TreeGrafter"/>
</dbReference>
<evidence type="ECO:0000256" key="1">
    <source>
        <dbReference type="ARBA" id="ARBA00010505"/>
    </source>
</evidence>
<evidence type="ECO:0000259" key="8">
    <source>
        <dbReference type="PROSITE" id="PS51352"/>
    </source>
</evidence>
<dbReference type="Pfam" id="PF08534">
    <property type="entry name" value="Redoxin"/>
    <property type="match status" value="1"/>
</dbReference>
<keyword evidence="5 7" id="KW-0676">Redox-active center</keyword>
<dbReference type="CDD" id="cd03013">
    <property type="entry name" value="PRX5_like"/>
    <property type="match status" value="1"/>
</dbReference>
<evidence type="ECO:0000256" key="6">
    <source>
        <dbReference type="PIRSR" id="PIRSR637944-1"/>
    </source>
</evidence>
<keyword evidence="4 7" id="KW-0560">Oxidoreductase</keyword>
<reference evidence="9 10" key="1">
    <citation type="submission" date="2017-06" db="EMBL/GenBank/DDBJ databases">
        <title>Ant-infecting Ophiocordyceps genomes reveal a high diversity of potential behavioral manipulation genes and a possible major role for enterotoxins.</title>
        <authorList>
            <person name="De Bekker C."/>
            <person name="Evans H.C."/>
            <person name="Brachmann A."/>
            <person name="Hughes D.P."/>
        </authorList>
    </citation>
    <scope>NUCLEOTIDE SEQUENCE [LARGE SCALE GENOMIC DNA]</scope>
    <source>
        <strain evidence="9 10">1348a</strain>
    </source>
</reference>
<organism evidence="9 10">
    <name type="scientific">Ophiocordyceps australis</name>
    <dbReference type="NCBI Taxonomy" id="1399860"/>
    <lineage>
        <taxon>Eukaryota</taxon>
        <taxon>Fungi</taxon>
        <taxon>Dikarya</taxon>
        <taxon>Ascomycota</taxon>
        <taxon>Pezizomycotina</taxon>
        <taxon>Sordariomycetes</taxon>
        <taxon>Hypocreomycetidae</taxon>
        <taxon>Hypocreales</taxon>
        <taxon>Ophiocordycipitaceae</taxon>
        <taxon>Ophiocordyceps</taxon>
    </lineage>
</organism>
<dbReference type="GO" id="GO:0045454">
    <property type="term" value="P:cell redox homeostasis"/>
    <property type="evidence" value="ECO:0007669"/>
    <property type="project" value="TreeGrafter"/>
</dbReference>
<name>A0A2C5ZKZ9_9HYPO</name>
<gene>
    <name evidence="9" type="ORF">CDD82_75</name>
</gene>
<dbReference type="GO" id="GO:0005777">
    <property type="term" value="C:peroxisome"/>
    <property type="evidence" value="ECO:0007669"/>
    <property type="project" value="TreeGrafter"/>
</dbReference>
<keyword evidence="2 7" id="KW-0575">Peroxidase</keyword>
<dbReference type="OrthoDB" id="195498at2759"/>
<comment type="similarity">
    <text evidence="1 7">Belongs to the peroxiredoxin family. Prx5 subfamily.</text>
</comment>
<comment type="caution">
    <text evidence="9">The sequence shown here is derived from an EMBL/GenBank/DDBJ whole genome shotgun (WGS) entry which is preliminary data.</text>
</comment>
<dbReference type="AlphaFoldDB" id="A0A2C5ZKZ9"/>
<feature type="domain" description="Thioredoxin" evidence="8">
    <location>
        <begin position="4"/>
        <end position="167"/>
    </location>
</feature>
<dbReference type="InterPro" id="IPR013740">
    <property type="entry name" value="Redoxin"/>
</dbReference>
<dbReference type="InterPro" id="IPR013766">
    <property type="entry name" value="Thioredoxin_domain"/>
</dbReference>
<protein>
    <recommendedName>
        <fullName evidence="8">Thioredoxin domain-containing protein</fullName>
    </recommendedName>
</protein>
<feature type="active site" description="Cysteine sulfenic acid (-SOH) intermediate" evidence="6">
    <location>
        <position position="61"/>
    </location>
</feature>
<evidence type="ECO:0000313" key="9">
    <source>
        <dbReference type="EMBL" id="PHH81727.1"/>
    </source>
</evidence>
<evidence type="ECO:0000313" key="10">
    <source>
        <dbReference type="Proteomes" id="UP000224854"/>
    </source>
</evidence>
<dbReference type="GO" id="GO:0034599">
    <property type="term" value="P:cellular response to oxidative stress"/>
    <property type="evidence" value="ECO:0007669"/>
    <property type="project" value="InterPro"/>
</dbReference>
<keyword evidence="3 7" id="KW-0049">Antioxidant</keyword>
<dbReference type="PROSITE" id="PS51352">
    <property type="entry name" value="THIOREDOXIN_2"/>
    <property type="match status" value="1"/>
</dbReference>
<keyword evidence="10" id="KW-1185">Reference proteome</keyword>
<dbReference type="GO" id="GO:0008379">
    <property type="term" value="F:thioredoxin peroxidase activity"/>
    <property type="evidence" value="ECO:0007669"/>
    <property type="project" value="InterPro"/>
</dbReference>
<dbReference type="PANTHER" id="PTHR10430:SF16">
    <property type="entry name" value="PEROXIREDOXIN-5, MITOCHONDRIAL"/>
    <property type="match status" value="1"/>
</dbReference>
<dbReference type="InterPro" id="IPR037944">
    <property type="entry name" value="PRX5-like"/>
</dbReference>
<dbReference type="InterPro" id="IPR036249">
    <property type="entry name" value="Thioredoxin-like_sf"/>
</dbReference>
<dbReference type="SUPFAM" id="SSF52833">
    <property type="entry name" value="Thioredoxin-like"/>
    <property type="match status" value="1"/>
</dbReference>
<accession>A0A2C5ZKZ9</accession>
<evidence type="ECO:0000256" key="5">
    <source>
        <dbReference type="ARBA" id="ARBA00023284"/>
    </source>
</evidence>
<dbReference type="Gene3D" id="3.40.30.10">
    <property type="entry name" value="Glutaredoxin"/>
    <property type="match status" value="1"/>
</dbReference>